<dbReference type="GO" id="GO:0005886">
    <property type="term" value="C:plasma membrane"/>
    <property type="evidence" value="ECO:0007669"/>
    <property type="project" value="TreeGrafter"/>
</dbReference>
<organism evidence="8 9">
    <name type="scientific">Cladosporium halotolerans</name>
    <dbReference type="NCBI Taxonomy" id="1052096"/>
    <lineage>
        <taxon>Eukaryota</taxon>
        <taxon>Fungi</taxon>
        <taxon>Dikarya</taxon>
        <taxon>Ascomycota</taxon>
        <taxon>Pezizomycotina</taxon>
        <taxon>Dothideomycetes</taxon>
        <taxon>Dothideomycetidae</taxon>
        <taxon>Cladosporiales</taxon>
        <taxon>Cladosporiaceae</taxon>
        <taxon>Cladosporium</taxon>
    </lineage>
</organism>
<evidence type="ECO:0000256" key="6">
    <source>
        <dbReference type="SAM" id="Phobius"/>
    </source>
</evidence>
<evidence type="ECO:0000313" key="8">
    <source>
        <dbReference type="EMBL" id="KAL1583661.1"/>
    </source>
</evidence>
<keyword evidence="2 6" id="KW-0812">Transmembrane</keyword>
<keyword evidence="3 6" id="KW-1133">Transmembrane helix</keyword>
<feature type="transmembrane region" description="Helical" evidence="6">
    <location>
        <begin position="331"/>
        <end position="351"/>
    </location>
</feature>
<reference evidence="8 9" key="1">
    <citation type="journal article" date="2020" name="Microbiol. Resour. Announc.">
        <title>Draft Genome Sequence of a Cladosporium Species Isolated from the Mesophotic Ascidian Didemnum maculosum.</title>
        <authorList>
            <person name="Gioti A."/>
            <person name="Siaperas R."/>
            <person name="Nikolaivits E."/>
            <person name="Le Goff G."/>
            <person name="Ouazzani J."/>
            <person name="Kotoulas G."/>
            <person name="Topakas E."/>
        </authorList>
    </citation>
    <scope>NUCLEOTIDE SEQUENCE [LARGE SCALE GENOMIC DNA]</scope>
    <source>
        <strain evidence="8 9">TM138-S3</strain>
    </source>
</reference>
<dbReference type="EMBL" id="JAAQHG020000033">
    <property type="protein sequence ID" value="KAL1583661.1"/>
    <property type="molecule type" value="Genomic_DNA"/>
</dbReference>
<feature type="compositionally biased region" description="Low complexity" evidence="5">
    <location>
        <begin position="120"/>
        <end position="137"/>
    </location>
</feature>
<accession>A0AB34KIU4</accession>
<dbReference type="RefSeq" id="XP_069226768.1">
    <property type="nucleotide sequence ID" value="XM_069376336.1"/>
</dbReference>
<evidence type="ECO:0000256" key="7">
    <source>
        <dbReference type="SAM" id="SignalP"/>
    </source>
</evidence>
<feature type="compositionally biased region" description="Polar residues" evidence="5">
    <location>
        <begin position="369"/>
        <end position="388"/>
    </location>
</feature>
<feature type="chain" id="PRO_5044346592" description="Zip-domain-containing protein" evidence="7">
    <location>
        <begin position="23"/>
        <end position="554"/>
    </location>
</feature>
<feature type="transmembrane region" description="Helical" evidence="6">
    <location>
        <begin position="414"/>
        <end position="441"/>
    </location>
</feature>
<evidence type="ECO:0000256" key="3">
    <source>
        <dbReference type="ARBA" id="ARBA00022989"/>
    </source>
</evidence>
<dbReference type="GeneID" id="96009174"/>
<comment type="subcellular location">
    <subcellularLocation>
        <location evidence="1">Membrane</location>
        <topology evidence="1">Multi-pass membrane protein</topology>
    </subcellularLocation>
</comment>
<sequence>MPSLRLLSLAAFAACAASLSTAERENADSTAQKRQEFFEVGSCHAHGDVLFCIHDGAEWEVTSDVTPADAPDSFTGCHSHSDTEIHCVDADQTYDVSLALEGAESTSTEEAGSEDHAHASDATAAEGSTSSEEITEVTSCHAHADGLYCMADGEEWQVTTDYDTANPPESYTGCHAHGADELHCTEGDTEASLSRAGAESSSGSSESSSSSSSAAGSSTGEAVDCHFHAGVEHCVDENGRTVEMGCSAPDHDYDVPIRIGLLFVILVTSAIGVYIPIFTQRFTSVSMDSTLIVAMRQFGTGVIISTAIVHLFTHAQLFFNNDCLEGVEYEATTGAILMAGLFLTFLIEYIAHRWVDRKRHMFERPNANAVESNGNKDGSDANISEASSGEQKYSPASLTLNTAVMEAGIIFHSILIGLTLVVAADSGFITLFIVILFHQVFEGFALGARIAMIPCGLVRKLILGAAFAITTPIGMAIGIGVLSSFNGNDPSTLVAIGTLNAFSAGILLWVGVAEMWFVEWFHGPLTHAGPFKVAVCFLSLVSGLVVMSVLGKWA</sequence>
<keyword evidence="4 6" id="KW-0472">Membrane</keyword>
<dbReference type="GO" id="GO:0005385">
    <property type="term" value="F:zinc ion transmembrane transporter activity"/>
    <property type="evidence" value="ECO:0007669"/>
    <property type="project" value="TreeGrafter"/>
</dbReference>
<evidence type="ECO:0000256" key="4">
    <source>
        <dbReference type="ARBA" id="ARBA00023136"/>
    </source>
</evidence>
<feature type="transmembrane region" description="Helical" evidence="6">
    <location>
        <begin position="530"/>
        <end position="550"/>
    </location>
</feature>
<feature type="transmembrane region" description="Helical" evidence="6">
    <location>
        <begin position="461"/>
        <end position="482"/>
    </location>
</feature>
<feature type="region of interest" description="Disordered" evidence="5">
    <location>
        <begin position="102"/>
        <end position="137"/>
    </location>
</feature>
<keyword evidence="9" id="KW-1185">Reference proteome</keyword>
<evidence type="ECO:0000256" key="1">
    <source>
        <dbReference type="ARBA" id="ARBA00004141"/>
    </source>
</evidence>
<evidence type="ECO:0000256" key="5">
    <source>
        <dbReference type="SAM" id="MobiDB-lite"/>
    </source>
</evidence>
<gene>
    <name evidence="8" type="ORF">WHR41_07732</name>
</gene>
<evidence type="ECO:0000313" key="9">
    <source>
        <dbReference type="Proteomes" id="UP000803884"/>
    </source>
</evidence>
<feature type="region of interest" description="Disordered" evidence="5">
    <location>
        <begin position="366"/>
        <end position="388"/>
    </location>
</feature>
<dbReference type="PANTHER" id="PTHR11040:SF44">
    <property type="entry name" value="PROTEIN ZNTC-RELATED"/>
    <property type="match status" value="1"/>
</dbReference>
<dbReference type="Proteomes" id="UP000803884">
    <property type="component" value="Unassembled WGS sequence"/>
</dbReference>
<dbReference type="InterPro" id="IPR003689">
    <property type="entry name" value="ZIP"/>
</dbReference>
<feature type="signal peptide" evidence="7">
    <location>
        <begin position="1"/>
        <end position="22"/>
    </location>
</feature>
<proteinExistence type="predicted"/>
<feature type="transmembrane region" description="Helical" evidence="6">
    <location>
        <begin position="255"/>
        <end position="277"/>
    </location>
</feature>
<dbReference type="PANTHER" id="PTHR11040">
    <property type="entry name" value="ZINC/IRON TRANSPORTER"/>
    <property type="match status" value="1"/>
</dbReference>
<protein>
    <recommendedName>
        <fullName evidence="10">Zip-domain-containing protein</fullName>
    </recommendedName>
</protein>
<feature type="transmembrane region" description="Helical" evidence="6">
    <location>
        <begin position="298"/>
        <end position="319"/>
    </location>
</feature>
<comment type="caution">
    <text evidence="8">The sequence shown here is derived from an EMBL/GenBank/DDBJ whole genome shotgun (WGS) entry which is preliminary data.</text>
</comment>
<feature type="transmembrane region" description="Helical" evidence="6">
    <location>
        <begin position="494"/>
        <end position="518"/>
    </location>
</feature>
<evidence type="ECO:0008006" key="10">
    <source>
        <dbReference type="Google" id="ProtNLM"/>
    </source>
</evidence>
<keyword evidence="7" id="KW-0732">Signal</keyword>
<feature type="compositionally biased region" description="Low complexity" evidence="5">
    <location>
        <begin position="190"/>
        <end position="216"/>
    </location>
</feature>
<name>A0AB34KIU4_9PEZI</name>
<dbReference type="AlphaFoldDB" id="A0AB34KIU4"/>
<evidence type="ECO:0000256" key="2">
    <source>
        <dbReference type="ARBA" id="ARBA00022692"/>
    </source>
</evidence>
<feature type="region of interest" description="Disordered" evidence="5">
    <location>
        <begin position="188"/>
        <end position="216"/>
    </location>
</feature>
<dbReference type="Pfam" id="PF02535">
    <property type="entry name" value="Zip"/>
    <property type="match status" value="1"/>
</dbReference>